<dbReference type="AlphaFoldDB" id="A0A6G0Y3K7"/>
<proteinExistence type="predicted"/>
<evidence type="ECO:0000313" key="2">
    <source>
        <dbReference type="Proteomes" id="UP000478052"/>
    </source>
</evidence>
<keyword evidence="2" id="KW-1185">Reference proteome</keyword>
<protein>
    <submittedName>
        <fullName evidence="1">Putative RNA-directed DNA polymerase from transposon BS</fullName>
    </submittedName>
</protein>
<reference evidence="1 2" key="1">
    <citation type="submission" date="2019-08" db="EMBL/GenBank/DDBJ databases">
        <title>Whole genome of Aphis craccivora.</title>
        <authorList>
            <person name="Voronova N.V."/>
            <person name="Shulinski R.S."/>
            <person name="Bandarenka Y.V."/>
            <person name="Zhorov D.G."/>
            <person name="Warner D."/>
        </authorList>
    </citation>
    <scope>NUCLEOTIDE SEQUENCE [LARGE SCALE GENOMIC DNA]</scope>
    <source>
        <strain evidence="1">180601</strain>
        <tissue evidence="1">Whole Body</tissue>
    </source>
</reference>
<accession>A0A6G0Y3K7</accession>
<keyword evidence="1" id="KW-0695">RNA-directed DNA polymerase</keyword>
<dbReference type="Proteomes" id="UP000478052">
    <property type="component" value="Unassembled WGS sequence"/>
</dbReference>
<dbReference type="OrthoDB" id="6781417at2759"/>
<name>A0A6G0Y3K7_APHCR</name>
<keyword evidence="1" id="KW-0548">Nucleotidyltransferase</keyword>
<dbReference type="GO" id="GO:0003964">
    <property type="term" value="F:RNA-directed DNA polymerase activity"/>
    <property type="evidence" value="ECO:0007669"/>
    <property type="project" value="UniProtKB-KW"/>
</dbReference>
<organism evidence="1 2">
    <name type="scientific">Aphis craccivora</name>
    <name type="common">Cowpea aphid</name>
    <dbReference type="NCBI Taxonomy" id="307492"/>
    <lineage>
        <taxon>Eukaryota</taxon>
        <taxon>Metazoa</taxon>
        <taxon>Ecdysozoa</taxon>
        <taxon>Arthropoda</taxon>
        <taxon>Hexapoda</taxon>
        <taxon>Insecta</taxon>
        <taxon>Pterygota</taxon>
        <taxon>Neoptera</taxon>
        <taxon>Paraneoptera</taxon>
        <taxon>Hemiptera</taxon>
        <taxon>Sternorrhyncha</taxon>
        <taxon>Aphidomorpha</taxon>
        <taxon>Aphidoidea</taxon>
        <taxon>Aphididae</taxon>
        <taxon>Aphidini</taxon>
        <taxon>Aphis</taxon>
        <taxon>Aphis</taxon>
    </lineage>
</organism>
<gene>
    <name evidence="1" type="ORF">FWK35_00016933</name>
</gene>
<sequence length="144" mass="17008">MDTIVRKFTDIIIETANLSISLKTYKNIKKSVPWWNKECQDTIKNYKKSLNRYKKLNPSLITFSLKKNKAIARFIIKKSKTLFWKNFTSSIKHKVPSNIIWNKINSIRGNKFNTIPDILLYNQEKITSSQNASEAFTNYFHKKE</sequence>
<evidence type="ECO:0000313" key="1">
    <source>
        <dbReference type="EMBL" id="KAF0748696.1"/>
    </source>
</evidence>
<comment type="caution">
    <text evidence="1">The sequence shown here is derived from an EMBL/GenBank/DDBJ whole genome shotgun (WGS) entry which is preliminary data.</text>
</comment>
<keyword evidence="1" id="KW-0808">Transferase</keyword>
<dbReference type="EMBL" id="VUJU01006375">
    <property type="protein sequence ID" value="KAF0748696.1"/>
    <property type="molecule type" value="Genomic_DNA"/>
</dbReference>